<sequence>MNCGPICSMTATSVTCLDGRVSKHYTPLYELRRHDSKQNTTRCTTGNHVTMNMCTDVVGEKPNETKYSTKRRVKRNDMTGNNTQDIVG</sequence>
<gene>
    <name evidence="1" type="ORF">ACJMK2_015117</name>
</gene>
<name>A0ABD3V2N5_SINWO</name>
<proteinExistence type="predicted"/>
<dbReference type="Proteomes" id="UP001634394">
    <property type="component" value="Unassembled WGS sequence"/>
</dbReference>
<evidence type="ECO:0000313" key="1">
    <source>
        <dbReference type="EMBL" id="KAL3855920.1"/>
    </source>
</evidence>
<dbReference type="AlphaFoldDB" id="A0ABD3V2N5"/>
<protein>
    <submittedName>
        <fullName evidence="1">Uncharacterized protein</fullName>
    </submittedName>
</protein>
<dbReference type="EMBL" id="JBJQND010000014">
    <property type="protein sequence ID" value="KAL3855920.1"/>
    <property type="molecule type" value="Genomic_DNA"/>
</dbReference>
<accession>A0ABD3V2N5</accession>
<organism evidence="1 2">
    <name type="scientific">Sinanodonta woodiana</name>
    <name type="common">Chinese pond mussel</name>
    <name type="synonym">Anodonta woodiana</name>
    <dbReference type="NCBI Taxonomy" id="1069815"/>
    <lineage>
        <taxon>Eukaryota</taxon>
        <taxon>Metazoa</taxon>
        <taxon>Spiralia</taxon>
        <taxon>Lophotrochozoa</taxon>
        <taxon>Mollusca</taxon>
        <taxon>Bivalvia</taxon>
        <taxon>Autobranchia</taxon>
        <taxon>Heteroconchia</taxon>
        <taxon>Palaeoheterodonta</taxon>
        <taxon>Unionida</taxon>
        <taxon>Unionoidea</taxon>
        <taxon>Unionidae</taxon>
        <taxon>Unioninae</taxon>
        <taxon>Sinanodonta</taxon>
    </lineage>
</organism>
<evidence type="ECO:0000313" key="2">
    <source>
        <dbReference type="Proteomes" id="UP001634394"/>
    </source>
</evidence>
<reference evidence="1 2" key="1">
    <citation type="submission" date="2024-11" db="EMBL/GenBank/DDBJ databases">
        <title>Chromosome-level genome assembly of the freshwater bivalve Anodonta woodiana.</title>
        <authorList>
            <person name="Chen X."/>
        </authorList>
    </citation>
    <scope>NUCLEOTIDE SEQUENCE [LARGE SCALE GENOMIC DNA]</scope>
    <source>
        <strain evidence="1">MN2024</strain>
        <tissue evidence="1">Gills</tissue>
    </source>
</reference>
<comment type="caution">
    <text evidence="1">The sequence shown here is derived from an EMBL/GenBank/DDBJ whole genome shotgun (WGS) entry which is preliminary data.</text>
</comment>
<keyword evidence="2" id="KW-1185">Reference proteome</keyword>